<dbReference type="NCBIfam" id="NF002502">
    <property type="entry name" value="PRK01842.1"/>
    <property type="match status" value="1"/>
</dbReference>
<keyword evidence="4" id="KW-1185">Reference proteome</keyword>
<evidence type="ECO:0000256" key="1">
    <source>
        <dbReference type="SAM" id="MobiDB-lite"/>
    </source>
</evidence>
<dbReference type="Pfam" id="PF17775">
    <property type="entry name" value="YchJ_M-like"/>
    <property type="match status" value="1"/>
</dbReference>
<evidence type="ECO:0000313" key="3">
    <source>
        <dbReference type="EMBL" id="QYD70734.1"/>
    </source>
</evidence>
<dbReference type="InterPro" id="IPR032710">
    <property type="entry name" value="NTF2-like_dom_sf"/>
</dbReference>
<dbReference type="InterPro" id="IPR048469">
    <property type="entry name" value="YchJ-like_M"/>
</dbReference>
<gene>
    <name evidence="3" type="ORF">KZJ38_00045</name>
</gene>
<dbReference type="EMBL" id="CP080095">
    <property type="protein sequence ID" value="QYD70734.1"/>
    <property type="molecule type" value="Genomic_DNA"/>
</dbReference>
<feature type="domain" description="YchJ-like middle NTF2-like" evidence="2">
    <location>
        <begin position="68"/>
        <end position="164"/>
    </location>
</feature>
<accession>A0ABX8UUR2</accession>
<dbReference type="Gene3D" id="3.10.450.50">
    <property type="match status" value="1"/>
</dbReference>
<reference evidence="3 4" key="1">
    <citation type="submission" date="2021-07" db="EMBL/GenBank/DDBJ databases">
        <title>Paraburkholderia edwinii protects Aspergillus sp. from phenazines by acting as a toxin sponge.</title>
        <authorList>
            <person name="Dahlstrom K.M."/>
            <person name="Newman D.K."/>
        </authorList>
    </citation>
    <scope>NUCLEOTIDE SEQUENCE [LARGE SCALE GENOMIC DNA]</scope>
    <source>
        <strain evidence="3 4">Pe01</strain>
    </source>
</reference>
<dbReference type="Proteomes" id="UP000826462">
    <property type="component" value="Chromosome 1"/>
</dbReference>
<proteinExistence type="predicted"/>
<name>A0ABX8UUR2_9BURK</name>
<evidence type="ECO:0000259" key="2">
    <source>
        <dbReference type="Pfam" id="PF17775"/>
    </source>
</evidence>
<dbReference type="RefSeq" id="WP_219800038.1">
    <property type="nucleotide sequence ID" value="NZ_CP080095.1"/>
</dbReference>
<feature type="region of interest" description="Disordered" evidence="1">
    <location>
        <begin position="1"/>
        <end position="47"/>
    </location>
</feature>
<dbReference type="SUPFAM" id="SSF54427">
    <property type="entry name" value="NTF2-like"/>
    <property type="match status" value="1"/>
</dbReference>
<organism evidence="3 4">
    <name type="scientific">Paraburkholderia edwinii</name>
    <dbReference type="NCBI Taxonomy" id="2861782"/>
    <lineage>
        <taxon>Bacteria</taxon>
        <taxon>Pseudomonadati</taxon>
        <taxon>Pseudomonadota</taxon>
        <taxon>Betaproteobacteria</taxon>
        <taxon>Burkholderiales</taxon>
        <taxon>Burkholderiaceae</taxon>
        <taxon>Paraburkholderia</taxon>
    </lineage>
</organism>
<evidence type="ECO:0000313" key="4">
    <source>
        <dbReference type="Proteomes" id="UP000826462"/>
    </source>
</evidence>
<sequence>MHPNPNAIPTHAAATPRPDACPCGGAEPEASGQTQKQTQKRGNPAAKVPRFADCCGRYIDGGEPAPRALELMRSRYSAYVLGETGYLRATWAPQTCPADLDVDPSAPDSPRWLGLQIKRFTPIDDTHAEVEFVARYKTGGRAHRLHESSRFLRGDDGRWRYVDGDVSER</sequence>
<protein>
    <submittedName>
        <fullName evidence="3">YchJ family protein</fullName>
    </submittedName>
</protein>
<feature type="compositionally biased region" description="Polar residues" evidence="1">
    <location>
        <begin position="31"/>
        <end position="41"/>
    </location>
</feature>